<keyword evidence="1" id="KW-0805">Transcription regulation</keyword>
<evidence type="ECO:0000256" key="3">
    <source>
        <dbReference type="ARBA" id="ARBA00023163"/>
    </source>
</evidence>
<name>A0A1W6KAS1_9GAMM</name>
<dbReference type="InterPro" id="IPR036388">
    <property type="entry name" value="WH-like_DNA-bd_sf"/>
</dbReference>
<dbReference type="AlphaFoldDB" id="A0A1W6KAS1"/>
<dbReference type="RefSeq" id="WP_007152442.1">
    <property type="nucleotide sequence ID" value="NZ_CP020931.1"/>
</dbReference>
<evidence type="ECO:0000313" key="4">
    <source>
        <dbReference type="EMBL" id="ARM84514.1"/>
    </source>
</evidence>
<dbReference type="GeneID" id="77256391"/>
<evidence type="ECO:0000313" key="5">
    <source>
        <dbReference type="Proteomes" id="UP000193100"/>
    </source>
</evidence>
<reference evidence="4 5" key="1">
    <citation type="submission" date="2017-04" db="EMBL/GenBank/DDBJ databases">
        <title>Genome Sequence of Marinobacter salarius strain SMR5 Isolated from a culture of the Diatom Skeletonema marinoi.</title>
        <authorList>
            <person name="Topel M."/>
            <person name="Pinder M.I.M."/>
            <person name="Johansson O.N."/>
            <person name="Kourtchenko O."/>
            <person name="Godhe A."/>
            <person name="Clarke A.K."/>
        </authorList>
    </citation>
    <scope>NUCLEOTIDE SEQUENCE [LARGE SCALE GENOMIC DNA]</scope>
    <source>
        <strain evidence="4 5">SMR5</strain>
    </source>
</reference>
<evidence type="ECO:0000256" key="2">
    <source>
        <dbReference type="ARBA" id="ARBA00023125"/>
    </source>
</evidence>
<sequence length="155" mass="17387">MKILTESDARFIERMGQLAQAEGLSRIAGQIWAVLIVSDDPVSSSELVGLLRVSKASVSTNTCFLERLGIVERRSALGERQYFFSIRPNPYTAFLEGQIKRYATAKSVVAEAKSTITNDRTRAKLADLEKFYGMYYQSLSDLLEHLNVQASEDEK</sequence>
<dbReference type="SUPFAM" id="SSF46785">
    <property type="entry name" value="Winged helix' DNA-binding domain"/>
    <property type="match status" value="1"/>
</dbReference>
<evidence type="ECO:0000256" key="1">
    <source>
        <dbReference type="ARBA" id="ARBA00023015"/>
    </source>
</evidence>
<dbReference type="PANTHER" id="PTHR38465:SF1">
    <property type="entry name" value="HTH-TYPE TRANSCRIPTIONAL REGULATOR MJ1563-RELATED"/>
    <property type="match status" value="1"/>
</dbReference>
<proteinExistence type="predicted"/>
<protein>
    <submittedName>
        <fullName evidence="4">HTH-type transcriptional regulator MmpR5</fullName>
    </submittedName>
</protein>
<keyword evidence="2" id="KW-0238">DNA-binding</keyword>
<dbReference type="Gene3D" id="1.10.10.10">
    <property type="entry name" value="Winged helix-like DNA-binding domain superfamily/Winged helix DNA-binding domain"/>
    <property type="match status" value="1"/>
</dbReference>
<dbReference type="Proteomes" id="UP000193100">
    <property type="component" value="Chromosome"/>
</dbReference>
<accession>A0A1W6KAS1</accession>
<dbReference type="InterPro" id="IPR036390">
    <property type="entry name" value="WH_DNA-bd_sf"/>
</dbReference>
<dbReference type="EMBL" id="CP020931">
    <property type="protein sequence ID" value="ARM84514.1"/>
    <property type="molecule type" value="Genomic_DNA"/>
</dbReference>
<organism evidence="4 5">
    <name type="scientific">Marinobacter salarius</name>
    <dbReference type="NCBI Taxonomy" id="1420917"/>
    <lineage>
        <taxon>Bacteria</taxon>
        <taxon>Pseudomonadati</taxon>
        <taxon>Pseudomonadota</taxon>
        <taxon>Gammaproteobacteria</taxon>
        <taxon>Pseudomonadales</taxon>
        <taxon>Marinobacteraceae</taxon>
        <taxon>Marinobacter</taxon>
    </lineage>
</organism>
<dbReference type="PANTHER" id="PTHR38465">
    <property type="entry name" value="HTH-TYPE TRANSCRIPTIONAL REGULATOR MJ1563-RELATED"/>
    <property type="match status" value="1"/>
</dbReference>
<gene>
    <name evidence="4" type="primary">mmpR5</name>
    <name evidence="4" type="ORF">MARSALSMR5_02451</name>
</gene>
<dbReference type="GO" id="GO:0003677">
    <property type="term" value="F:DNA binding"/>
    <property type="evidence" value="ECO:0007669"/>
    <property type="project" value="UniProtKB-KW"/>
</dbReference>
<keyword evidence="3" id="KW-0804">Transcription</keyword>
<dbReference type="InterPro" id="IPR052362">
    <property type="entry name" value="HTH-GbsR_regulator"/>
</dbReference>